<evidence type="ECO:0000313" key="3">
    <source>
        <dbReference type="Proteomes" id="UP000662857"/>
    </source>
</evidence>
<dbReference type="EMBL" id="CP070499">
    <property type="protein sequence ID" value="QSB14032.1"/>
    <property type="molecule type" value="Genomic_DNA"/>
</dbReference>
<dbReference type="AlphaFoldDB" id="A0A895YCX0"/>
<dbReference type="KEGG" id="nhy:JQS43_21215"/>
<accession>A0A895YCX0</accession>
<keyword evidence="3" id="KW-1185">Reference proteome</keyword>
<proteinExistence type="predicted"/>
<feature type="domain" description="HTH cro/C1-type" evidence="1">
    <location>
        <begin position="9"/>
        <end position="65"/>
    </location>
</feature>
<dbReference type="InterPro" id="IPR001387">
    <property type="entry name" value="Cro/C1-type_HTH"/>
</dbReference>
<evidence type="ECO:0000313" key="2">
    <source>
        <dbReference type="EMBL" id="QSB14032.1"/>
    </source>
</evidence>
<evidence type="ECO:0000259" key="1">
    <source>
        <dbReference type="PROSITE" id="PS50943"/>
    </source>
</evidence>
<protein>
    <submittedName>
        <fullName evidence="2">Helix-turn-helix transcriptional regulator</fullName>
    </submittedName>
</protein>
<dbReference type="Gene3D" id="1.10.260.40">
    <property type="entry name" value="lambda repressor-like DNA-binding domains"/>
    <property type="match status" value="1"/>
</dbReference>
<dbReference type="CDD" id="cd00093">
    <property type="entry name" value="HTH_XRE"/>
    <property type="match status" value="1"/>
</dbReference>
<dbReference type="GO" id="GO:0003677">
    <property type="term" value="F:DNA binding"/>
    <property type="evidence" value="ECO:0007669"/>
    <property type="project" value="InterPro"/>
</dbReference>
<dbReference type="SMART" id="SM00530">
    <property type="entry name" value="HTH_XRE"/>
    <property type="match status" value="1"/>
</dbReference>
<name>A0A895YCX0_9ACTN</name>
<sequence>MAAYDGPTLRAIRESMGVPLRRVARQVGMSHGHLSKVERGEHGRPITPAVLAAYEKVTGVSLADAAAAIAEQRESAPGRRGRSWRPGQLTDMRRLAFNAAVGAIAVGGQLGEPLRRLLDSTGRPAVPTVAGVPDVAQLAEFGDMLARCDLRFGGALPSQFAKTVLRWAVAMAEPTSGFDPEQRPLFRQLAVIAARAAWASFDVGSHEAARSLFRMALFFAVRAEDHDLRAHIVADSAAHHSHLGYHDDALDVIRLVGGDERPAAAVRMMLHWVKARIYGAAGSVDECRRQIVLAEDTYAEADPEAPGWVGTLRRPGSLAAATGHAMAELSGHTGSAADVAEAQRRLTEAVDALDRDTCGRGHALCTARLALLQISGGELESAVYWGAMAVRSTEQVQSGRLRRALSALRKAAGEYEGDPAVRELIEALDAVDHDGVWGSSYVPA</sequence>
<dbReference type="RefSeq" id="WP_239676148.1">
    <property type="nucleotide sequence ID" value="NZ_CP070499.1"/>
</dbReference>
<organism evidence="2 3">
    <name type="scientific">Natronosporangium hydrolyticum</name>
    <dbReference type="NCBI Taxonomy" id="2811111"/>
    <lineage>
        <taxon>Bacteria</taxon>
        <taxon>Bacillati</taxon>
        <taxon>Actinomycetota</taxon>
        <taxon>Actinomycetes</taxon>
        <taxon>Micromonosporales</taxon>
        <taxon>Micromonosporaceae</taxon>
        <taxon>Natronosporangium</taxon>
    </lineage>
</organism>
<gene>
    <name evidence="2" type="ORF">JQS43_21215</name>
</gene>
<reference evidence="2" key="1">
    <citation type="submission" date="2021-02" db="EMBL/GenBank/DDBJ databases">
        <title>Natrosporangium hydrolyticum gen. nov., sp. nov, a haloalkaliphilic actinobacterium from a soda solonchak soil.</title>
        <authorList>
            <person name="Sorokin D.Y."/>
            <person name="Khijniak T.V."/>
            <person name="Zakharycheva A.P."/>
            <person name="Boueva O.V."/>
            <person name="Ariskina E.V."/>
            <person name="Hahnke R.L."/>
            <person name="Bunk B."/>
            <person name="Sproer C."/>
            <person name="Schumann P."/>
            <person name="Evtushenko L.I."/>
            <person name="Kublanov I.V."/>
        </authorList>
    </citation>
    <scope>NUCLEOTIDE SEQUENCE</scope>
    <source>
        <strain evidence="2">DSM 106523</strain>
    </source>
</reference>
<dbReference type="Proteomes" id="UP000662857">
    <property type="component" value="Chromosome"/>
</dbReference>
<dbReference type="InterPro" id="IPR010982">
    <property type="entry name" value="Lambda_DNA-bd_dom_sf"/>
</dbReference>
<dbReference type="SUPFAM" id="SSF47413">
    <property type="entry name" value="lambda repressor-like DNA-binding domains"/>
    <property type="match status" value="1"/>
</dbReference>
<dbReference type="PROSITE" id="PS50943">
    <property type="entry name" value="HTH_CROC1"/>
    <property type="match status" value="1"/>
</dbReference>
<dbReference type="Pfam" id="PF13560">
    <property type="entry name" value="HTH_31"/>
    <property type="match status" value="1"/>
</dbReference>